<name>A0ABY0VD79_9ACTO</name>
<evidence type="ECO:0000256" key="4">
    <source>
        <dbReference type="ARBA" id="ARBA00022691"/>
    </source>
</evidence>
<keyword evidence="2" id="KW-0489">Methyltransferase</keyword>
<dbReference type="PANTHER" id="PTHR33841">
    <property type="entry name" value="DNA METHYLTRANSFERASE YEEA-RELATED"/>
    <property type="match status" value="1"/>
</dbReference>
<comment type="catalytic activity">
    <reaction evidence="5">
        <text>a 2'-deoxyadenosine in DNA + S-adenosyl-L-methionine = an N(6)-methyl-2'-deoxyadenosine in DNA + S-adenosyl-L-homocysteine + H(+)</text>
        <dbReference type="Rhea" id="RHEA:15197"/>
        <dbReference type="Rhea" id="RHEA-COMP:12418"/>
        <dbReference type="Rhea" id="RHEA-COMP:12419"/>
        <dbReference type="ChEBI" id="CHEBI:15378"/>
        <dbReference type="ChEBI" id="CHEBI:57856"/>
        <dbReference type="ChEBI" id="CHEBI:59789"/>
        <dbReference type="ChEBI" id="CHEBI:90615"/>
        <dbReference type="ChEBI" id="CHEBI:90616"/>
        <dbReference type="EC" id="2.1.1.72"/>
    </reaction>
</comment>
<protein>
    <recommendedName>
        <fullName evidence="1">site-specific DNA-methyltransferase (adenine-specific)</fullName>
        <ecNumber evidence="1">2.1.1.72</ecNumber>
    </recommendedName>
</protein>
<evidence type="ECO:0000313" key="8">
    <source>
        <dbReference type="Proteomes" id="UP000198976"/>
    </source>
</evidence>
<dbReference type="RefSeq" id="WP_092649010.1">
    <property type="nucleotide sequence ID" value="NZ_LT629792.1"/>
</dbReference>
<dbReference type="EC" id="2.1.1.72" evidence="1"/>
<dbReference type="PANTHER" id="PTHR33841:SF1">
    <property type="entry name" value="DNA METHYLTRANSFERASE A"/>
    <property type="match status" value="1"/>
</dbReference>
<keyword evidence="8" id="KW-1185">Reference proteome</keyword>
<keyword evidence="3" id="KW-0808">Transferase</keyword>
<organism evidence="7 8">
    <name type="scientific">Schaalia radingae</name>
    <dbReference type="NCBI Taxonomy" id="131110"/>
    <lineage>
        <taxon>Bacteria</taxon>
        <taxon>Bacillati</taxon>
        <taxon>Actinomycetota</taxon>
        <taxon>Actinomycetes</taxon>
        <taxon>Actinomycetales</taxon>
        <taxon>Actinomycetaceae</taxon>
        <taxon>Schaalia</taxon>
    </lineage>
</organism>
<dbReference type="InterPro" id="IPR002052">
    <property type="entry name" value="DNA_methylase_N6_adenine_CS"/>
</dbReference>
<feature type="domain" description="Type II methyltransferase M.TaqI-like" evidence="6">
    <location>
        <begin position="100"/>
        <end position="298"/>
    </location>
</feature>
<dbReference type="Pfam" id="PF07669">
    <property type="entry name" value="Eco57I"/>
    <property type="match status" value="1"/>
</dbReference>
<dbReference type="InterPro" id="IPR029063">
    <property type="entry name" value="SAM-dependent_MTases_sf"/>
</dbReference>
<dbReference type="Gene3D" id="3.40.50.150">
    <property type="entry name" value="Vaccinia Virus protein VP39"/>
    <property type="match status" value="1"/>
</dbReference>
<evidence type="ECO:0000256" key="2">
    <source>
        <dbReference type="ARBA" id="ARBA00022603"/>
    </source>
</evidence>
<gene>
    <name evidence="7" type="ORF">SAMN04489714_2135</name>
</gene>
<dbReference type="InterPro" id="IPR050953">
    <property type="entry name" value="N4_N6_ade-DNA_methylase"/>
</dbReference>
<dbReference type="Proteomes" id="UP000198976">
    <property type="component" value="Chromosome I"/>
</dbReference>
<evidence type="ECO:0000256" key="3">
    <source>
        <dbReference type="ARBA" id="ARBA00022679"/>
    </source>
</evidence>
<evidence type="ECO:0000259" key="6">
    <source>
        <dbReference type="Pfam" id="PF07669"/>
    </source>
</evidence>
<dbReference type="SUPFAM" id="SSF53335">
    <property type="entry name" value="S-adenosyl-L-methionine-dependent methyltransferases"/>
    <property type="match status" value="1"/>
</dbReference>
<keyword evidence="4" id="KW-0949">S-adenosyl-L-methionine</keyword>
<accession>A0ABY0VD79</accession>
<evidence type="ECO:0000256" key="1">
    <source>
        <dbReference type="ARBA" id="ARBA00011900"/>
    </source>
</evidence>
<dbReference type="EMBL" id="LT629792">
    <property type="protein sequence ID" value="SDU09644.1"/>
    <property type="molecule type" value="Genomic_DNA"/>
</dbReference>
<dbReference type="InterPro" id="IPR011639">
    <property type="entry name" value="MethylTrfase_TaqI-like_dom"/>
</dbReference>
<sequence length="557" mass="63419">MTITDLVNHNPDVLTCVANLSNDEVFTPPDIANQMLDRVADAWAKDHDGENLWQNPKVTFLDPFTKSGVFLREITRRLVSGLVMRIPDLQQRVDHILTRQVFGIGITNLTALLARRSVYCSKWANGKHSICKAFENDWGNIWFERTEHTWVGGSKEVRLDPLTGGDQTIYTHRHCVYCGAGEDDYARGNDMESHAYALIHTDDIKSRMNEMFGEQMHFDVVIGNPPYQLSDGGYGVSAKPIYHLFIDQAKKLDPRYLSMIIPARWYSGGKGLDDFRQEMLTDSRIVALHDFPDSRDVFPDVDVAGGICYFLWAQNHNGITSVTTHVHGDEDVSERALLEPGNDIFIRNSRAISILRKIYSVEMKTSLEESKTILPENLQMATQVSSRKPFGFPTNFRGRSEITSTDSVKLVRNNGIDWISRNEIRTRLDAVDRWKVFTSNASHDHAGQPDKTGTRRVLGRTSILEPNAVVTETYILLGIFESQREAESCLSYVITKFVRFLVALRSSTQHITKSRFKYVPLQSWDHSFSDKELYSRYGLDESEINLIEQSIRPMNGK</sequence>
<evidence type="ECO:0000256" key="5">
    <source>
        <dbReference type="ARBA" id="ARBA00047942"/>
    </source>
</evidence>
<reference evidence="7 8" key="1">
    <citation type="submission" date="2016-10" db="EMBL/GenBank/DDBJ databases">
        <authorList>
            <person name="Varghese N."/>
            <person name="Submissions S."/>
        </authorList>
    </citation>
    <scope>NUCLEOTIDE SEQUENCE [LARGE SCALE GENOMIC DNA]</scope>
    <source>
        <strain evidence="7 8">DSM 9169</strain>
    </source>
</reference>
<evidence type="ECO:0000313" key="7">
    <source>
        <dbReference type="EMBL" id="SDU09644.1"/>
    </source>
</evidence>
<dbReference type="PRINTS" id="PR00507">
    <property type="entry name" value="N12N6MTFRASE"/>
</dbReference>
<dbReference type="PROSITE" id="PS00092">
    <property type="entry name" value="N6_MTASE"/>
    <property type="match status" value="1"/>
</dbReference>
<proteinExistence type="predicted"/>